<evidence type="ECO:0000256" key="1">
    <source>
        <dbReference type="SAM" id="MobiDB-lite"/>
    </source>
</evidence>
<organism evidence="2 3">
    <name type="scientific">Chondromyces apiculatus DSM 436</name>
    <dbReference type="NCBI Taxonomy" id="1192034"/>
    <lineage>
        <taxon>Bacteria</taxon>
        <taxon>Pseudomonadati</taxon>
        <taxon>Myxococcota</taxon>
        <taxon>Polyangia</taxon>
        <taxon>Polyangiales</taxon>
        <taxon>Polyangiaceae</taxon>
        <taxon>Chondromyces</taxon>
    </lineage>
</organism>
<reference evidence="2 3" key="1">
    <citation type="submission" date="2013-05" db="EMBL/GenBank/DDBJ databases">
        <title>Genome assembly of Chondromyces apiculatus DSM 436.</title>
        <authorList>
            <person name="Sharma G."/>
            <person name="Khatri I."/>
            <person name="Kaur C."/>
            <person name="Mayilraj S."/>
            <person name="Subramanian S."/>
        </authorList>
    </citation>
    <scope>NUCLEOTIDE SEQUENCE [LARGE SCALE GENOMIC DNA]</scope>
    <source>
        <strain evidence="2 3">DSM 436</strain>
    </source>
</reference>
<dbReference type="AlphaFoldDB" id="A0A017TAS2"/>
<protein>
    <submittedName>
        <fullName evidence="2">Uncharacterized protein</fullName>
    </submittedName>
</protein>
<accession>A0A017TAS2</accession>
<name>A0A017TAS2_9BACT</name>
<dbReference type="STRING" id="1192034.CAP_1913"/>
<feature type="region of interest" description="Disordered" evidence="1">
    <location>
        <begin position="17"/>
        <end position="37"/>
    </location>
</feature>
<comment type="caution">
    <text evidence="2">The sequence shown here is derived from an EMBL/GenBank/DDBJ whole genome shotgun (WGS) entry which is preliminary data.</text>
</comment>
<keyword evidence="3" id="KW-1185">Reference proteome</keyword>
<sequence>MIAGPRPPRQVIALEMAPPANAPEAHGAPPVVSPPHVSEAAHSVMTTDLDVGAAGPRSTRPSCGW</sequence>
<evidence type="ECO:0000313" key="3">
    <source>
        <dbReference type="Proteomes" id="UP000019678"/>
    </source>
</evidence>
<proteinExistence type="predicted"/>
<evidence type="ECO:0000313" key="2">
    <source>
        <dbReference type="EMBL" id="EYF06383.1"/>
    </source>
</evidence>
<gene>
    <name evidence="2" type="ORF">CAP_1913</name>
</gene>
<dbReference type="Proteomes" id="UP000019678">
    <property type="component" value="Unassembled WGS sequence"/>
</dbReference>
<dbReference type="EMBL" id="ASRX01000016">
    <property type="protein sequence ID" value="EYF06383.1"/>
    <property type="molecule type" value="Genomic_DNA"/>
</dbReference>